<evidence type="ECO:0000259" key="11">
    <source>
        <dbReference type="Pfam" id="PF00487"/>
    </source>
</evidence>
<evidence type="ECO:0000313" key="14">
    <source>
        <dbReference type="Proteomes" id="UP000031572"/>
    </source>
</evidence>
<keyword evidence="4" id="KW-0276">Fatty acid metabolism</keyword>
<feature type="domain" description="Fatty acid desaturase" evidence="11">
    <location>
        <begin position="23"/>
        <end position="225"/>
    </location>
</feature>
<dbReference type="EMBL" id="JWJG01000028">
    <property type="protein sequence ID" value="KIF80468.1"/>
    <property type="molecule type" value="Genomic_DNA"/>
</dbReference>
<evidence type="ECO:0000256" key="4">
    <source>
        <dbReference type="ARBA" id="ARBA00022832"/>
    </source>
</evidence>
<keyword evidence="8" id="KW-0443">Lipid metabolism</keyword>
<evidence type="ECO:0000313" key="13">
    <source>
        <dbReference type="EMBL" id="KIF80468.1"/>
    </source>
</evidence>
<evidence type="ECO:0000256" key="5">
    <source>
        <dbReference type="ARBA" id="ARBA00022989"/>
    </source>
</evidence>
<dbReference type="Pfam" id="PF01610">
    <property type="entry name" value="DDE_Tnp_ISL3"/>
    <property type="match status" value="1"/>
</dbReference>
<evidence type="ECO:0000256" key="2">
    <source>
        <dbReference type="ARBA" id="ARBA00008749"/>
    </source>
</evidence>
<reference evidence="13 14" key="1">
    <citation type="submission" date="2014-12" db="EMBL/GenBank/DDBJ databases">
        <title>Denitrispirillum autotrophicum gen. nov., sp. nov., Denitrifying, Facultatively Autotrophic Bacteria Isolated from Rice Paddy Soil.</title>
        <authorList>
            <person name="Ishii S."/>
            <person name="Ashida N."/>
            <person name="Ohno H."/>
            <person name="Otsuka S."/>
            <person name="Yokota A."/>
            <person name="Senoo K."/>
        </authorList>
    </citation>
    <scope>NUCLEOTIDE SEQUENCE [LARGE SCALE GENOMIC DNA]</scope>
    <source>
        <strain evidence="13 14">TSA66</strain>
    </source>
</reference>
<evidence type="ECO:0000256" key="8">
    <source>
        <dbReference type="ARBA" id="ARBA00023098"/>
    </source>
</evidence>
<keyword evidence="13" id="KW-0032">Aminotransferase</keyword>
<keyword evidence="6" id="KW-0560">Oxidoreductase</keyword>
<accession>A0A0C1Y0C3</accession>
<dbReference type="PANTHER" id="PTHR11351">
    <property type="entry name" value="ACYL-COA DESATURASE"/>
    <property type="match status" value="1"/>
</dbReference>
<dbReference type="Pfam" id="PF00487">
    <property type="entry name" value="FA_desaturase"/>
    <property type="match status" value="1"/>
</dbReference>
<keyword evidence="7" id="KW-0408">Iron</keyword>
<dbReference type="AlphaFoldDB" id="A0A0C1Y0C3"/>
<gene>
    <name evidence="13" type="ORF">TSA66_05970</name>
</gene>
<dbReference type="InterPro" id="IPR002560">
    <property type="entry name" value="Transposase_DDE"/>
</dbReference>
<keyword evidence="9 10" id="KW-0472">Membrane</keyword>
<evidence type="ECO:0000259" key="12">
    <source>
        <dbReference type="Pfam" id="PF01610"/>
    </source>
</evidence>
<comment type="subcellular location">
    <subcellularLocation>
        <location evidence="1">Membrane</location>
        <topology evidence="1">Multi-pass membrane protein</topology>
    </subcellularLocation>
</comment>
<keyword evidence="14" id="KW-1185">Reference proteome</keyword>
<keyword evidence="13" id="KW-0808">Transferase</keyword>
<dbReference type="InterPro" id="IPR005804">
    <property type="entry name" value="FA_desaturase_dom"/>
</dbReference>
<dbReference type="CDD" id="cd03505">
    <property type="entry name" value="Delta9-FADS-like"/>
    <property type="match status" value="1"/>
</dbReference>
<evidence type="ECO:0000256" key="6">
    <source>
        <dbReference type="ARBA" id="ARBA00023002"/>
    </source>
</evidence>
<dbReference type="GO" id="GO:0016020">
    <property type="term" value="C:membrane"/>
    <property type="evidence" value="ECO:0007669"/>
    <property type="project" value="UniProtKB-SubCell"/>
</dbReference>
<evidence type="ECO:0000256" key="7">
    <source>
        <dbReference type="ARBA" id="ARBA00023004"/>
    </source>
</evidence>
<proteinExistence type="inferred from homology"/>
<comment type="caution">
    <text evidence="13">The sequence shown here is derived from an EMBL/GenBank/DDBJ whole genome shotgun (WGS) entry which is preliminary data.</text>
</comment>
<evidence type="ECO:0000256" key="10">
    <source>
        <dbReference type="SAM" id="Phobius"/>
    </source>
</evidence>
<keyword evidence="3 10" id="KW-0812">Transmembrane</keyword>
<dbReference type="PANTHER" id="PTHR11351:SF33">
    <property type="entry name" value="DELTA-9 FATTY ACID DESATURASE, DESA"/>
    <property type="match status" value="1"/>
</dbReference>
<dbReference type="STRING" id="709839.TSA66_05970"/>
<feature type="domain" description="Transposase IS204/IS1001/IS1096/IS1165 DDE" evidence="12">
    <location>
        <begin position="277"/>
        <end position="400"/>
    </location>
</feature>
<dbReference type="OrthoDB" id="9768289at2"/>
<organism evidence="13 14">
    <name type="scientific">Noviherbaspirillum autotrophicum</name>
    <dbReference type="NCBI Taxonomy" id="709839"/>
    <lineage>
        <taxon>Bacteria</taxon>
        <taxon>Pseudomonadati</taxon>
        <taxon>Pseudomonadota</taxon>
        <taxon>Betaproteobacteria</taxon>
        <taxon>Burkholderiales</taxon>
        <taxon>Oxalobacteraceae</taxon>
        <taxon>Noviherbaspirillum</taxon>
    </lineage>
</organism>
<dbReference type="GO" id="GO:0008483">
    <property type="term" value="F:transaminase activity"/>
    <property type="evidence" value="ECO:0007669"/>
    <property type="project" value="UniProtKB-KW"/>
</dbReference>
<comment type="similarity">
    <text evidence="2">Belongs to the fatty acid desaturase type 2 family.</text>
</comment>
<dbReference type="GO" id="GO:0016717">
    <property type="term" value="F:oxidoreductase activity, acting on paired donors, with oxidation of a pair of donors resulting in the reduction of molecular oxygen to two molecules of water"/>
    <property type="evidence" value="ECO:0007669"/>
    <property type="project" value="InterPro"/>
</dbReference>
<evidence type="ECO:0000256" key="1">
    <source>
        <dbReference type="ARBA" id="ARBA00004141"/>
    </source>
</evidence>
<dbReference type="InterPro" id="IPR015876">
    <property type="entry name" value="Acyl-CoA_DS"/>
</dbReference>
<protein>
    <submittedName>
        <fullName evidence="13">Aminotransferase</fullName>
    </submittedName>
</protein>
<sequence>MTIKTMFDAVLDFLANGLSGATGWQILVYTLVVTHITIASVTIFLHRCQAHRALDLHAIPSHFFRFWLWLTTGMVTKEWAAIHRKHHAKCETEDDPHSPVTRGIKKVLLEGAELYRAESKNRETIEKYGHGTPDDWLEHHLYSKYSWQGVGLMLIIDVLLFGALGLTVWAVQMLWIPISAAGIINGIGHFWGYRNYDCTDASTNIFPIGIIIGGEELHNNHHTFGTSAKLSSKWYEFDIGWFYIRVMESLGLAKVKKVAPAPKFDRKKTVADVETLQSVIANRYDVMAKYAKSVRRAWRDEFESLAGKAKLESKFLKTSKKLLQREPAKLEAPQRQQLSELFAHSKALKTMHEMRVELGAIWERSHSSREQLLQQLQDWCVRAEASGVKALQEFSLRLRSYA</sequence>
<feature type="transmembrane region" description="Helical" evidence="10">
    <location>
        <begin position="26"/>
        <end position="45"/>
    </location>
</feature>
<dbReference type="Proteomes" id="UP000031572">
    <property type="component" value="Unassembled WGS sequence"/>
</dbReference>
<evidence type="ECO:0000256" key="9">
    <source>
        <dbReference type="ARBA" id="ARBA00023136"/>
    </source>
</evidence>
<name>A0A0C1Y0C3_9BURK</name>
<keyword evidence="5 10" id="KW-1133">Transmembrane helix</keyword>
<evidence type="ECO:0000256" key="3">
    <source>
        <dbReference type="ARBA" id="ARBA00022692"/>
    </source>
</evidence>
<feature type="transmembrane region" description="Helical" evidence="10">
    <location>
        <begin position="150"/>
        <end position="175"/>
    </location>
</feature>
<dbReference type="GO" id="GO:0006631">
    <property type="term" value="P:fatty acid metabolic process"/>
    <property type="evidence" value="ECO:0007669"/>
    <property type="project" value="UniProtKB-KW"/>
</dbReference>